<dbReference type="PANTHER" id="PTHR22916">
    <property type="entry name" value="GLYCOSYLTRANSFERASE"/>
    <property type="match status" value="1"/>
</dbReference>
<dbReference type="Pfam" id="PF00535">
    <property type="entry name" value="Glycos_transf_2"/>
    <property type="match status" value="1"/>
</dbReference>
<gene>
    <name evidence="2" type="ORF">KI659_16385</name>
</gene>
<evidence type="ECO:0000259" key="1">
    <source>
        <dbReference type="Pfam" id="PF00535"/>
    </source>
</evidence>
<accession>A0AAP2CPM4</accession>
<dbReference type="RefSeq" id="WP_213946458.1">
    <property type="nucleotide sequence ID" value="NZ_JAHCMY010000015.1"/>
</dbReference>
<evidence type="ECO:0000313" key="3">
    <source>
        <dbReference type="Proteomes" id="UP001319104"/>
    </source>
</evidence>
<name>A0AAP2CPM4_9BACT</name>
<organism evidence="2 3">
    <name type="scientific">Litoribacter ruber</name>
    <dbReference type="NCBI Taxonomy" id="702568"/>
    <lineage>
        <taxon>Bacteria</taxon>
        <taxon>Pseudomonadati</taxon>
        <taxon>Bacteroidota</taxon>
        <taxon>Cytophagia</taxon>
        <taxon>Cytophagales</taxon>
        <taxon>Cyclobacteriaceae</taxon>
        <taxon>Litoribacter</taxon>
    </lineage>
</organism>
<dbReference type="CDD" id="cd00761">
    <property type="entry name" value="Glyco_tranf_GTA_type"/>
    <property type="match status" value="1"/>
</dbReference>
<dbReference type="SUPFAM" id="SSF53448">
    <property type="entry name" value="Nucleotide-diphospho-sugar transferases"/>
    <property type="match status" value="1"/>
</dbReference>
<dbReference type="Gene3D" id="3.90.550.10">
    <property type="entry name" value="Spore Coat Polysaccharide Biosynthesis Protein SpsA, Chain A"/>
    <property type="match status" value="1"/>
</dbReference>
<feature type="domain" description="Glycosyltransferase 2-like" evidence="1">
    <location>
        <begin position="7"/>
        <end position="172"/>
    </location>
</feature>
<dbReference type="AlphaFoldDB" id="A0AAP2CPM4"/>
<dbReference type="InterPro" id="IPR029044">
    <property type="entry name" value="Nucleotide-diphossugar_trans"/>
</dbReference>
<protein>
    <submittedName>
        <fullName evidence="2">Glycosyltransferase family 2 protein</fullName>
    </submittedName>
</protein>
<dbReference type="Proteomes" id="UP001319104">
    <property type="component" value="Unassembled WGS sequence"/>
</dbReference>
<dbReference type="PANTHER" id="PTHR22916:SF3">
    <property type="entry name" value="UDP-GLCNAC:BETAGAL BETA-1,3-N-ACETYLGLUCOSAMINYLTRANSFERASE-LIKE PROTEIN 1"/>
    <property type="match status" value="1"/>
</dbReference>
<comment type="caution">
    <text evidence="2">The sequence shown here is derived from an EMBL/GenBank/DDBJ whole genome shotgun (WGS) entry which is preliminary data.</text>
</comment>
<keyword evidence="3" id="KW-1185">Reference proteome</keyword>
<dbReference type="EMBL" id="JAHCMY010000015">
    <property type="protein sequence ID" value="MBS9525597.1"/>
    <property type="molecule type" value="Genomic_DNA"/>
</dbReference>
<sequence>MMLPLVSVIIPVFNKKDFVEEAVNSVLNQTYDNLEILLIDDGSIDGSTKILKNLALRYPSKIKLIQQTNKGACHARNIGIQESKGDYIQFLDSDDVLDTQKIKSQVEKLNWQPKDVIIFGRWEYFDHQIGDLAAEESPFYREYPKPFELLVELWTSQQMIASFSWLVPREILIKSGKWDESLCLNQDGDFFSRVILASGLLKYDKSAKGYYRKPKKNNISIRKDQEASKSLYKTFENYQNNIFKVDQGKKVKRGLIKNYEHFIYRMNAISPELCCQAFEKIKALFGKKRPYGFFDSKLLFFAQYIGLASAIHAKLKLGRVFK</sequence>
<dbReference type="GO" id="GO:0016758">
    <property type="term" value="F:hexosyltransferase activity"/>
    <property type="evidence" value="ECO:0007669"/>
    <property type="project" value="UniProtKB-ARBA"/>
</dbReference>
<dbReference type="InterPro" id="IPR001173">
    <property type="entry name" value="Glyco_trans_2-like"/>
</dbReference>
<evidence type="ECO:0000313" key="2">
    <source>
        <dbReference type="EMBL" id="MBS9525597.1"/>
    </source>
</evidence>
<reference evidence="2 3" key="1">
    <citation type="submission" date="2021-05" db="EMBL/GenBank/DDBJ databases">
        <authorList>
            <person name="Zhang Z.D."/>
            <person name="Osman G."/>
        </authorList>
    </citation>
    <scope>NUCLEOTIDE SEQUENCE [LARGE SCALE GENOMIC DNA]</scope>
    <source>
        <strain evidence="2 3">KCTC 32217</strain>
    </source>
</reference>
<proteinExistence type="predicted"/>